<dbReference type="Pfam" id="PF01797">
    <property type="entry name" value="Y1_Tnp"/>
    <property type="match status" value="1"/>
</dbReference>
<dbReference type="InterPro" id="IPR002686">
    <property type="entry name" value="Transposase_17"/>
</dbReference>
<evidence type="ECO:0000259" key="1">
    <source>
        <dbReference type="SMART" id="SM01321"/>
    </source>
</evidence>
<protein>
    <recommendedName>
        <fullName evidence="1">Transposase IS200-like domain-containing protein</fullName>
    </recommendedName>
</protein>
<evidence type="ECO:0000313" key="3">
    <source>
        <dbReference type="Proteomes" id="UP000680116"/>
    </source>
</evidence>
<gene>
    <name evidence="2" type="ORF">LYB30171_01100</name>
</gene>
<dbReference type="Gene3D" id="3.30.70.1290">
    <property type="entry name" value="Transposase IS200-like"/>
    <property type="match status" value="1"/>
</dbReference>
<proteinExistence type="predicted"/>
<dbReference type="PANTHER" id="PTHR34322:SF2">
    <property type="entry name" value="TRANSPOSASE IS200-LIKE DOMAIN-CONTAINING PROTEIN"/>
    <property type="match status" value="1"/>
</dbReference>
<dbReference type="EMBL" id="OU015430">
    <property type="protein sequence ID" value="CAG4971981.1"/>
    <property type="molecule type" value="Genomic_DNA"/>
</dbReference>
<organism evidence="2 3">
    <name type="scientific">Novilysobacter luteus</name>
    <dbReference type="NCBI Taxonomy" id="2822368"/>
    <lineage>
        <taxon>Bacteria</taxon>
        <taxon>Pseudomonadati</taxon>
        <taxon>Pseudomonadota</taxon>
        <taxon>Gammaproteobacteria</taxon>
        <taxon>Lysobacterales</taxon>
        <taxon>Lysobacteraceae</taxon>
        <taxon>Novilysobacter</taxon>
    </lineage>
</organism>
<dbReference type="SMART" id="SM01321">
    <property type="entry name" value="Y1_Tnp"/>
    <property type="match status" value="1"/>
</dbReference>
<accession>A0ABM8UER3</accession>
<dbReference type="PANTHER" id="PTHR34322">
    <property type="entry name" value="TRANSPOSASE, Y1_TNP DOMAIN-CONTAINING"/>
    <property type="match status" value="1"/>
</dbReference>
<dbReference type="SUPFAM" id="SSF143422">
    <property type="entry name" value="Transposase IS200-like"/>
    <property type="match status" value="1"/>
</dbReference>
<evidence type="ECO:0000313" key="2">
    <source>
        <dbReference type="EMBL" id="CAG4971981.1"/>
    </source>
</evidence>
<keyword evidence="3" id="KW-1185">Reference proteome</keyword>
<dbReference type="Proteomes" id="UP000680116">
    <property type="component" value="Chromosome"/>
</dbReference>
<dbReference type="InterPro" id="IPR036515">
    <property type="entry name" value="Transposase_17_sf"/>
</dbReference>
<sequence length="235" mass="26381">MPRLPRIDLPGVPQHVVQRGNDRRPCFFQPIDHVRYLDELRAAATRAGCAIHAYVLMTNHVHLLVTPGAGGQVGAMMQALGRRYVRYVNDRYGRTGTLWEGRYKACPVQSDAHLLRCYRYIELNPVRAAVAATPGDHPWSSYAANALGTRDVLVTPHPQYLALGGDEAARLSAYRAWVAKAVTPEELETIRNRLQRQQALGTDRFTAMIEEQLGRSIRPRRIGRPRRQAVPAEAD</sequence>
<reference evidence="2 3" key="1">
    <citation type="submission" date="2021-04" db="EMBL/GenBank/DDBJ databases">
        <authorList>
            <person name="Rodrigo-Torres L."/>
            <person name="Arahal R. D."/>
            <person name="Lucena T."/>
        </authorList>
    </citation>
    <scope>NUCLEOTIDE SEQUENCE [LARGE SCALE GENOMIC DNA]</scope>
    <source>
        <strain evidence="2 3">CECT 30171</strain>
    </source>
</reference>
<name>A0ABM8UER3_9GAMM</name>
<feature type="domain" description="Transposase IS200-like" evidence="1">
    <location>
        <begin position="9"/>
        <end position="124"/>
    </location>
</feature>
<dbReference type="RefSeq" id="WP_215220030.1">
    <property type="nucleotide sequence ID" value="NZ_OU015430.1"/>
</dbReference>